<evidence type="ECO:0000256" key="3">
    <source>
        <dbReference type="ARBA" id="ARBA00007460"/>
    </source>
</evidence>
<feature type="domain" description="BART" evidence="11">
    <location>
        <begin position="10"/>
        <end position="133"/>
    </location>
</feature>
<comment type="caution">
    <text evidence="12">The sequence shown here is derived from an EMBL/GenBank/DDBJ whole genome shotgun (WGS) entry which is preliminary data.</text>
</comment>
<reference evidence="12 13" key="1">
    <citation type="submission" date="2015-12" db="EMBL/GenBank/DDBJ databases">
        <title>The genome of Folsomia candida.</title>
        <authorList>
            <person name="Faddeeva A."/>
            <person name="Derks M.F."/>
            <person name="Anvar Y."/>
            <person name="Smit S."/>
            <person name="Van Straalen N."/>
            <person name="Roelofs D."/>
        </authorList>
    </citation>
    <scope>NUCLEOTIDE SEQUENCE [LARGE SCALE GENOMIC DNA]</scope>
    <source>
        <strain evidence="12 13">VU population</strain>
        <tissue evidence="12">Whole body</tissue>
    </source>
</reference>
<dbReference type="AlphaFoldDB" id="A0A226ENJ7"/>
<feature type="compositionally biased region" description="Polar residues" evidence="10">
    <location>
        <begin position="259"/>
        <end position="268"/>
    </location>
</feature>
<evidence type="ECO:0000313" key="13">
    <source>
        <dbReference type="Proteomes" id="UP000198287"/>
    </source>
</evidence>
<dbReference type="Gene3D" id="1.20.1520.10">
    <property type="entry name" value="ADP-ribosylation factor-like 2-binding protein, domain"/>
    <property type="match status" value="1"/>
</dbReference>
<dbReference type="InterPro" id="IPR038888">
    <property type="entry name" value="CFAP36"/>
</dbReference>
<comment type="similarity">
    <text evidence="3">Belongs to the CFAP36 family.</text>
</comment>
<dbReference type="OMA" id="HEPRAKT"/>
<keyword evidence="8" id="KW-0966">Cell projection</keyword>
<feature type="compositionally biased region" description="Basic and acidic residues" evidence="10">
    <location>
        <begin position="216"/>
        <end position="230"/>
    </location>
</feature>
<keyword evidence="13" id="KW-1185">Reference proteome</keyword>
<sequence>MSNVDESDGDNWIFDSLVNFLHGNIWKMPVLGFVEEKSVVFDPDSYVNLSDEKEEEFRKIHEAYKSLVDFMLSSFMDDLQVTPEQVEEACQQREKQSTVADSHITKVALEQLQAAEDFNIFRRIMTRKNIDLQLQSLELLVSKYGVLSPSLRSEGYDPGDTTGEDDFLQVVIRYCGECGLFDEPNNDTHAKSTSLPPVISCTLHNQPLTSSSSGVNDKEYSFSKPLHGDDDVVQIAAGDQNRPEKSTQSHTPQPRHDISTSVNSQTPTQLEKVNQVEPLPIMHTTPTTTTATCQNAKNDSSQLIQQDLADTGGPVTTADMGIESIQPARLHHEFTSSVQPTPSRPLPAKQGLQGINKGRKKDTKKSVKFDETTVAEIATVAPEQHRMLTSVRKALEDVDLENDLETGAMNLDMTGSEEDIEKRRIYLRAQRDKLVALKKRERERQLEEAAGQQSRPKSARAAQMAMRSSPSATTGEKSLAARRALAAVLKQELLDK</sequence>
<evidence type="ECO:0000256" key="6">
    <source>
        <dbReference type="ARBA" id="ARBA00023054"/>
    </source>
</evidence>
<keyword evidence="6" id="KW-0175">Coiled coil</keyword>
<accession>A0A226ENJ7</accession>
<evidence type="ECO:0000256" key="1">
    <source>
        <dbReference type="ARBA" id="ARBA00004138"/>
    </source>
</evidence>
<organism evidence="12 13">
    <name type="scientific">Folsomia candida</name>
    <name type="common">Springtail</name>
    <dbReference type="NCBI Taxonomy" id="158441"/>
    <lineage>
        <taxon>Eukaryota</taxon>
        <taxon>Metazoa</taxon>
        <taxon>Ecdysozoa</taxon>
        <taxon>Arthropoda</taxon>
        <taxon>Hexapoda</taxon>
        <taxon>Collembola</taxon>
        <taxon>Entomobryomorpha</taxon>
        <taxon>Isotomoidea</taxon>
        <taxon>Isotomidae</taxon>
        <taxon>Proisotominae</taxon>
        <taxon>Folsomia</taxon>
    </lineage>
</organism>
<evidence type="ECO:0000256" key="10">
    <source>
        <dbReference type="SAM" id="MobiDB-lite"/>
    </source>
</evidence>
<dbReference type="OrthoDB" id="272687at2759"/>
<dbReference type="GO" id="GO:0097546">
    <property type="term" value="C:ciliary base"/>
    <property type="evidence" value="ECO:0007669"/>
    <property type="project" value="TreeGrafter"/>
</dbReference>
<feature type="region of interest" description="Disordered" evidence="10">
    <location>
        <begin position="206"/>
        <end position="268"/>
    </location>
</feature>
<keyword evidence="5" id="KW-0963">Cytoplasm</keyword>
<dbReference type="InterPro" id="IPR042541">
    <property type="entry name" value="BART_sf"/>
</dbReference>
<evidence type="ECO:0000256" key="7">
    <source>
        <dbReference type="ARBA" id="ARBA00023069"/>
    </source>
</evidence>
<keyword evidence="7" id="KW-0969">Cilium</keyword>
<evidence type="ECO:0000256" key="9">
    <source>
        <dbReference type="ARBA" id="ARBA00031593"/>
    </source>
</evidence>
<dbReference type="InterPro" id="IPR023379">
    <property type="entry name" value="BART_dom"/>
</dbReference>
<dbReference type="EMBL" id="LNIX01000002">
    <property type="protein sequence ID" value="OXA59225.1"/>
    <property type="molecule type" value="Genomic_DNA"/>
</dbReference>
<keyword evidence="12" id="KW-0282">Flagellum</keyword>
<dbReference type="Pfam" id="PF11527">
    <property type="entry name" value="ARL2_Bind_BART"/>
    <property type="match status" value="1"/>
</dbReference>
<evidence type="ECO:0000313" key="12">
    <source>
        <dbReference type="EMBL" id="OXA59225.1"/>
    </source>
</evidence>
<proteinExistence type="inferred from homology"/>
<protein>
    <recommendedName>
        <fullName evidence="4">Cilia- and flagella-associated protein 36</fullName>
    </recommendedName>
    <alternativeName>
        <fullName evidence="9">Coiled-coil domain-containing protein 104</fullName>
    </alternativeName>
</protein>
<comment type="subcellular location">
    <subcellularLocation>
        <location evidence="1">Cell projection</location>
        <location evidence="1">Cilium</location>
    </subcellularLocation>
    <subcellularLocation>
        <location evidence="2">Cytoplasm</location>
    </subcellularLocation>
</comment>
<feature type="compositionally biased region" description="Polar residues" evidence="10">
    <location>
        <begin position="206"/>
        <end position="215"/>
    </location>
</feature>
<evidence type="ECO:0000256" key="4">
    <source>
        <dbReference type="ARBA" id="ARBA00021815"/>
    </source>
</evidence>
<dbReference type="PANTHER" id="PTHR21532">
    <property type="entry name" value="PHOSPHODIESTERASE HL"/>
    <property type="match status" value="1"/>
</dbReference>
<name>A0A226ENJ7_FOLCA</name>
<dbReference type="GO" id="GO:0005930">
    <property type="term" value="C:axoneme"/>
    <property type="evidence" value="ECO:0007669"/>
    <property type="project" value="TreeGrafter"/>
</dbReference>
<feature type="compositionally biased region" description="Low complexity" evidence="10">
    <location>
        <begin position="448"/>
        <end position="472"/>
    </location>
</feature>
<dbReference type="Proteomes" id="UP000198287">
    <property type="component" value="Unassembled WGS sequence"/>
</dbReference>
<dbReference type="PANTHER" id="PTHR21532:SF0">
    <property type="entry name" value="CILIA- AND FLAGELLA-ASSOCIATED PROTEIN 36"/>
    <property type="match status" value="1"/>
</dbReference>
<feature type="region of interest" description="Disordered" evidence="10">
    <location>
        <begin position="445"/>
        <end position="478"/>
    </location>
</feature>
<evidence type="ECO:0000256" key="5">
    <source>
        <dbReference type="ARBA" id="ARBA00022490"/>
    </source>
</evidence>
<evidence type="ECO:0000256" key="8">
    <source>
        <dbReference type="ARBA" id="ARBA00023273"/>
    </source>
</evidence>
<gene>
    <name evidence="12" type="ORF">Fcan01_05992</name>
</gene>
<evidence type="ECO:0000259" key="11">
    <source>
        <dbReference type="Pfam" id="PF11527"/>
    </source>
</evidence>
<evidence type="ECO:0000256" key="2">
    <source>
        <dbReference type="ARBA" id="ARBA00004496"/>
    </source>
</evidence>
<feature type="region of interest" description="Disordered" evidence="10">
    <location>
        <begin position="336"/>
        <end position="366"/>
    </location>
</feature>